<keyword evidence="2" id="KW-1185">Reference proteome</keyword>
<proteinExistence type="predicted"/>
<evidence type="ECO:0000313" key="1">
    <source>
        <dbReference type="EMBL" id="GME73008.1"/>
    </source>
</evidence>
<accession>A0ACB5SU18</accession>
<sequence length="91" mass="9531">MESQLSGDQLTGQDNNVAYVDIDKRDISNTGLDLAIIFGTLGATITVWAFIEAMLRWKGGSSSSDIGSFDDDDSYELDFDGDDGGGGDGGG</sequence>
<name>A0ACB5SU18_AMBMO</name>
<gene>
    <name evidence="1" type="ORF">Amon02_000121600</name>
</gene>
<evidence type="ECO:0000313" key="2">
    <source>
        <dbReference type="Proteomes" id="UP001165064"/>
    </source>
</evidence>
<dbReference type="EMBL" id="BSXS01000569">
    <property type="protein sequence ID" value="GME73008.1"/>
    <property type="molecule type" value="Genomic_DNA"/>
</dbReference>
<dbReference type="Proteomes" id="UP001165064">
    <property type="component" value="Unassembled WGS sequence"/>
</dbReference>
<protein>
    <submittedName>
        <fullName evidence="1">Unnamed protein product</fullName>
    </submittedName>
</protein>
<organism evidence="1 2">
    <name type="scientific">Ambrosiozyma monospora</name>
    <name type="common">Yeast</name>
    <name type="synonym">Endomycopsis monosporus</name>
    <dbReference type="NCBI Taxonomy" id="43982"/>
    <lineage>
        <taxon>Eukaryota</taxon>
        <taxon>Fungi</taxon>
        <taxon>Dikarya</taxon>
        <taxon>Ascomycota</taxon>
        <taxon>Saccharomycotina</taxon>
        <taxon>Pichiomycetes</taxon>
        <taxon>Pichiales</taxon>
        <taxon>Pichiaceae</taxon>
        <taxon>Ambrosiozyma</taxon>
    </lineage>
</organism>
<comment type="caution">
    <text evidence="1">The sequence shown here is derived from an EMBL/GenBank/DDBJ whole genome shotgun (WGS) entry which is preliminary data.</text>
</comment>
<reference evidence="1" key="1">
    <citation type="submission" date="2023-04" db="EMBL/GenBank/DDBJ databases">
        <title>Ambrosiozyma monospora NBRC 10751.</title>
        <authorList>
            <person name="Ichikawa N."/>
            <person name="Sato H."/>
            <person name="Tonouchi N."/>
        </authorList>
    </citation>
    <scope>NUCLEOTIDE SEQUENCE</scope>
    <source>
        <strain evidence="1">NBRC 10751</strain>
    </source>
</reference>